<keyword evidence="12" id="KW-1185">Reference proteome</keyword>
<dbReference type="Gene3D" id="3.30.390.30">
    <property type="match status" value="1"/>
</dbReference>
<evidence type="ECO:0000259" key="10">
    <source>
        <dbReference type="Pfam" id="PF07992"/>
    </source>
</evidence>
<dbReference type="KEGG" id="aev:EI546_11800"/>
<dbReference type="SUPFAM" id="SSF55424">
    <property type="entry name" value="FAD/NAD-linked reductases, dimerisation (C-terminal) domain"/>
    <property type="match status" value="1"/>
</dbReference>
<dbReference type="RefSeq" id="WP_128250725.1">
    <property type="nucleotide sequence ID" value="NZ_CP034951.1"/>
</dbReference>
<evidence type="ECO:0000256" key="1">
    <source>
        <dbReference type="ARBA" id="ARBA00007532"/>
    </source>
</evidence>
<feature type="binding site" evidence="7">
    <location>
        <position position="196"/>
    </location>
    <ligand>
        <name>NAD(+)</name>
        <dbReference type="ChEBI" id="CHEBI:57540"/>
    </ligand>
</feature>
<organism evidence="11 12">
    <name type="scientific">Aequorivita ciconiae</name>
    <dbReference type="NCBI Taxonomy" id="2494375"/>
    <lineage>
        <taxon>Bacteria</taxon>
        <taxon>Pseudomonadati</taxon>
        <taxon>Bacteroidota</taxon>
        <taxon>Flavobacteriia</taxon>
        <taxon>Flavobacteriales</taxon>
        <taxon>Flavobacteriaceae</taxon>
        <taxon>Aequorivita</taxon>
    </lineage>
</organism>
<evidence type="ECO:0000256" key="7">
    <source>
        <dbReference type="PIRSR" id="PIRSR000350-3"/>
    </source>
</evidence>
<dbReference type="InterPro" id="IPR050151">
    <property type="entry name" value="Class-I_Pyr_Nuc-Dis_Oxidored"/>
</dbReference>
<dbReference type="PANTHER" id="PTHR22912">
    <property type="entry name" value="DISULFIDE OXIDOREDUCTASE"/>
    <property type="match status" value="1"/>
</dbReference>
<reference evidence="11 12" key="1">
    <citation type="submission" date="2019-01" db="EMBL/GenBank/DDBJ databases">
        <title>Complete genome sequencing of Aequorivita sp. H23M31.</title>
        <authorList>
            <person name="Bae J.-W."/>
        </authorList>
    </citation>
    <scope>NUCLEOTIDE SEQUENCE [LARGE SCALE GENOMIC DNA]</scope>
    <source>
        <strain evidence="11 12">H23M31</strain>
    </source>
</reference>
<dbReference type="PIRSF" id="PIRSF000350">
    <property type="entry name" value="Mercury_reductase_MerA"/>
    <property type="match status" value="1"/>
</dbReference>
<dbReference type="InterPro" id="IPR001100">
    <property type="entry name" value="Pyr_nuc-diS_OxRdtase"/>
</dbReference>
<evidence type="ECO:0000256" key="5">
    <source>
        <dbReference type="ARBA" id="ARBA00023027"/>
    </source>
</evidence>
<comment type="similarity">
    <text evidence="1">Belongs to the class-I pyridine nucleotide-disulfide oxidoreductase family.</text>
</comment>
<dbReference type="GO" id="GO:0006103">
    <property type="term" value="P:2-oxoglutarate metabolic process"/>
    <property type="evidence" value="ECO:0007669"/>
    <property type="project" value="TreeGrafter"/>
</dbReference>
<dbReference type="AlphaFoldDB" id="A0A410G4Z4"/>
<dbReference type="InterPro" id="IPR023753">
    <property type="entry name" value="FAD/NAD-binding_dom"/>
</dbReference>
<comment type="cofactor">
    <cofactor evidence="7">
        <name>FAD</name>
        <dbReference type="ChEBI" id="CHEBI:57692"/>
    </cofactor>
    <text evidence="7">Binds 1 FAD per subunit.</text>
</comment>
<sequence length="457" mass="49916">MALKEFDVFIIGTGTAGKTVAYDCAAEGMTVAIADNREYGGTCANRGCDPKKVLVGITEAYKMSKDLEGKGIVNPPKIDWKALQKFKSTFTAAVPAATERDLKKAGIKMYHQSPKFLDENTLSVEGKTVKAKKIVIATGLKPLELKIPGRDYLKISDDFLDLEELPESIVFVGGGYIGMEFAHIAARCGAQVTVIEASDHPLDGFDKDIVSHLTEASEKLGIKFIFNARVSEVKKLQKNYRISYQKGGKTESATARVVFNTAGRVPSIDTLDLEKGNVSFETRLTDGQEKGVSVNEYLQNPSNPNVYSCGDVSASGAPPLTPTSSQEARIVSLNIREGNHTKMDFPPVPSVVFTLPKLATIGLTEEEARKKGYDIAVNYKSVPNWFNAKRINADVYAFKIVEDKKRKLILGAHIIGPEAGEMINLFVLAMCGKLTTENLKAMIFAYPTWGNEIKGML</sequence>
<dbReference type="Pfam" id="PF07992">
    <property type="entry name" value="Pyr_redox_2"/>
    <property type="match status" value="1"/>
</dbReference>
<evidence type="ECO:0000256" key="2">
    <source>
        <dbReference type="ARBA" id="ARBA00016961"/>
    </source>
</evidence>
<gene>
    <name evidence="11" type="ORF">EI546_11800</name>
</gene>
<dbReference type="OrthoDB" id="9800167at2"/>
<dbReference type="PRINTS" id="PR00368">
    <property type="entry name" value="FADPNR"/>
</dbReference>
<feature type="binding site" evidence="7">
    <location>
        <position position="311"/>
    </location>
    <ligand>
        <name>FAD</name>
        <dbReference type="ChEBI" id="CHEBI:57692"/>
    </ligand>
</feature>
<keyword evidence="7" id="KW-0547">Nucleotide-binding</keyword>
<keyword evidence="3" id="KW-0285">Flavoprotein</keyword>
<evidence type="ECO:0000256" key="4">
    <source>
        <dbReference type="ARBA" id="ARBA00022827"/>
    </source>
</evidence>
<dbReference type="PANTHER" id="PTHR22912:SF217">
    <property type="entry name" value="DIHYDROLIPOYL DEHYDROGENASE"/>
    <property type="match status" value="1"/>
</dbReference>
<feature type="domain" description="FAD/NAD(P)-binding" evidence="10">
    <location>
        <begin position="6"/>
        <end position="328"/>
    </location>
</feature>
<dbReference type="GO" id="GO:0050660">
    <property type="term" value="F:flavin adenine dinucleotide binding"/>
    <property type="evidence" value="ECO:0007669"/>
    <property type="project" value="TreeGrafter"/>
</dbReference>
<proteinExistence type="inferred from homology"/>
<accession>A0A410G4Z4</accession>
<dbReference type="Pfam" id="PF02852">
    <property type="entry name" value="Pyr_redox_dim"/>
    <property type="match status" value="1"/>
</dbReference>
<evidence type="ECO:0000313" key="11">
    <source>
        <dbReference type="EMBL" id="QAA82358.1"/>
    </source>
</evidence>
<dbReference type="PRINTS" id="PR00411">
    <property type="entry name" value="PNDRDTASEI"/>
</dbReference>
<dbReference type="GO" id="GO:0004148">
    <property type="term" value="F:dihydrolipoyl dehydrogenase (NADH) activity"/>
    <property type="evidence" value="ECO:0007669"/>
    <property type="project" value="TreeGrafter"/>
</dbReference>
<name>A0A410G4Z4_9FLAO</name>
<dbReference type="InterPro" id="IPR036188">
    <property type="entry name" value="FAD/NAD-bd_sf"/>
</dbReference>
<evidence type="ECO:0000256" key="6">
    <source>
        <dbReference type="ARBA" id="ARBA00031281"/>
    </source>
</evidence>
<dbReference type="SUPFAM" id="SSF51905">
    <property type="entry name" value="FAD/NAD(P)-binding domain"/>
    <property type="match status" value="1"/>
</dbReference>
<keyword evidence="5 7" id="KW-0520">NAD</keyword>
<evidence type="ECO:0000313" key="12">
    <source>
        <dbReference type="Proteomes" id="UP000285517"/>
    </source>
</evidence>
<dbReference type="InterPro" id="IPR016156">
    <property type="entry name" value="FAD/NAD-linked_Rdtase_dimer_sf"/>
</dbReference>
<dbReference type="Gene3D" id="3.50.50.60">
    <property type="entry name" value="FAD/NAD(P)-binding domain"/>
    <property type="match status" value="2"/>
</dbReference>
<dbReference type="Proteomes" id="UP000285517">
    <property type="component" value="Chromosome"/>
</dbReference>
<dbReference type="EMBL" id="CP034951">
    <property type="protein sequence ID" value="QAA82358.1"/>
    <property type="molecule type" value="Genomic_DNA"/>
</dbReference>
<feature type="disulfide bond" description="Redox-active" evidence="8">
    <location>
        <begin position="43"/>
        <end position="48"/>
    </location>
</feature>
<evidence type="ECO:0000259" key="9">
    <source>
        <dbReference type="Pfam" id="PF02852"/>
    </source>
</evidence>
<protein>
    <recommendedName>
        <fullName evidence="2">Dihydrolipoyl dehydrogenase</fullName>
    </recommendedName>
    <alternativeName>
        <fullName evidence="6">Dihydrolipoamide dehydrogenase</fullName>
    </alternativeName>
</protein>
<feature type="binding site" evidence="7">
    <location>
        <position position="52"/>
    </location>
    <ligand>
        <name>FAD</name>
        <dbReference type="ChEBI" id="CHEBI:57692"/>
    </ligand>
</feature>
<evidence type="ECO:0000256" key="3">
    <source>
        <dbReference type="ARBA" id="ARBA00022630"/>
    </source>
</evidence>
<dbReference type="InterPro" id="IPR004099">
    <property type="entry name" value="Pyr_nucl-diS_OxRdtase_dimer"/>
</dbReference>
<feature type="binding site" evidence="7">
    <location>
        <begin position="173"/>
        <end position="180"/>
    </location>
    <ligand>
        <name>NAD(+)</name>
        <dbReference type="ChEBI" id="CHEBI:57540"/>
    </ligand>
</feature>
<feature type="domain" description="Pyridine nucleotide-disulphide oxidoreductase dimerisation" evidence="9">
    <location>
        <begin position="348"/>
        <end position="454"/>
    </location>
</feature>
<keyword evidence="4 7" id="KW-0274">FAD</keyword>
<evidence type="ECO:0000256" key="8">
    <source>
        <dbReference type="PIRSR" id="PIRSR000350-4"/>
    </source>
</evidence>
<feature type="binding site" evidence="7">
    <location>
        <position position="263"/>
    </location>
    <ligand>
        <name>NAD(+)</name>
        <dbReference type="ChEBI" id="CHEBI:57540"/>
    </ligand>
</feature>